<proteinExistence type="predicted"/>
<keyword evidence="1" id="KW-0812">Transmembrane</keyword>
<gene>
    <name evidence="2" type="ORF">SDC9_01684</name>
</gene>
<sequence>MNYVDNSTKLSTACGTLLTIFVYIQKDEIIKTIILAGVGAITSFAISLLLKYCIKRINRKK</sequence>
<keyword evidence="1" id="KW-1133">Transmembrane helix</keyword>
<dbReference type="EMBL" id="VSSQ01000002">
    <property type="protein sequence ID" value="MPL56202.1"/>
    <property type="molecule type" value="Genomic_DNA"/>
</dbReference>
<name>A0A644SRC6_9ZZZZ</name>
<keyword evidence="1" id="KW-0472">Membrane</keyword>
<evidence type="ECO:0000256" key="1">
    <source>
        <dbReference type="SAM" id="Phobius"/>
    </source>
</evidence>
<evidence type="ECO:0000313" key="2">
    <source>
        <dbReference type="EMBL" id="MPL56202.1"/>
    </source>
</evidence>
<feature type="transmembrane region" description="Helical" evidence="1">
    <location>
        <begin position="33"/>
        <end position="54"/>
    </location>
</feature>
<accession>A0A644SRC6</accession>
<dbReference type="AlphaFoldDB" id="A0A644SRC6"/>
<protein>
    <submittedName>
        <fullName evidence="2">Uncharacterized protein</fullName>
    </submittedName>
</protein>
<reference evidence="2" key="1">
    <citation type="submission" date="2019-08" db="EMBL/GenBank/DDBJ databases">
        <authorList>
            <person name="Kucharzyk K."/>
            <person name="Murdoch R.W."/>
            <person name="Higgins S."/>
            <person name="Loffler F."/>
        </authorList>
    </citation>
    <scope>NUCLEOTIDE SEQUENCE</scope>
</reference>
<comment type="caution">
    <text evidence="2">The sequence shown here is derived from an EMBL/GenBank/DDBJ whole genome shotgun (WGS) entry which is preliminary data.</text>
</comment>
<organism evidence="2">
    <name type="scientific">bioreactor metagenome</name>
    <dbReference type="NCBI Taxonomy" id="1076179"/>
    <lineage>
        <taxon>unclassified sequences</taxon>
        <taxon>metagenomes</taxon>
        <taxon>ecological metagenomes</taxon>
    </lineage>
</organism>